<evidence type="ECO:0000256" key="1">
    <source>
        <dbReference type="ARBA" id="ARBA00022679"/>
    </source>
</evidence>
<evidence type="ECO:0000256" key="3">
    <source>
        <dbReference type="ARBA" id="ARBA00022777"/>
    </source>
</evidence>
<evidence type="ECO:0000259" key="7">
    <source>
        <dbReference type="PROSITE" id="PS50011"/>
    </source>
</evidence>
<keyword evidence="6" id="KW-0472">Membrane</keyword>
<proteinExistence type="predicted"/>
<keyword evidence="6" id="KW-0812">Transmembrane</keyword>
<dbReference type="Gene3D" id="1.10.510.10">
    <property type="entry name" value="Transferase(Phosphotransferase) domain 1"/>
    <property type="match status" value="1"/>
</dbReference>
<name>A0A5C5ZXM4_9BACT</name>
<keyword evidence="4 5" id="KW-0067">ATP-binding</keyword>
<keyword evidence="9" id="KW-1185">Reference proteome</keyword>
<dbReference type="EC" id="2.7.11.1" evidence="8"/>
<dbReference type="InterPro" id="IPR008271">
    <property type="entry name" value="Ser/Thr_kinase_AS"/>
</dbReference>
<dbReference type="InterPro" id="IPR017441">
    <property type="entry name" value="Protein_kinase_ATP_BS"/>
</dbReference>
<dbReference type="InterPro" id="IPR011009">
    <property type="entry name" value="Kinase-like_dom_sf"/>
</dbReference>
<accession>A0A5C5ZXM4</accession>
<sequence>MAFIRVVENGVHRLDRAVPDEFQELGCVFYLEESFVATLSVGGSVECGNFTVSFLKNDPANTKLTQESNPTSADSDVPRSVRVYEETDDLQTKDPLMGDPETIMAGTHCASEMADDHSSYPQIRLEVLPRIPGYDLQSRIGRGGMGYVWKAMQLSTHRMVALKTIHPRRLGNVRNQKRFQREVELAARLIHPNIVRVYDAGKIAGQHYYSMDLVEGVPWSQYVRKQRPDRAKVLQQLIEVLDAIAYAHSQGIVHRDLKPSNILIDKHGKACVVDFGLAKHRDLESEGLSEQGDVIGTLNFMSPEQASGNVALTDSRSDVYSLGAVLVYLLGNGLSVAKLGERQDYIRLLSEGALQKQALELLEMDPALREILMKALAPQPSQRYQDADAFASDLKHYLADVVSSDSKAASIAGTETRSSTASTTKAALYLFGLVFTVASVGFVIWWFAPKNAPAFSALDSGQMSGISIPDDPSVSMTPLQKLESQFEASFTCDGELSSEAETTAGVGNEDPANFSIVHPKRWPLVGVNLSTYLFKSKLIIKTIQPIFRDPVSGRTETSQMLGRLNPDCRFEQVIAKSGYYVSGLTAVGGRRVHSLKLIFHRDESIPSPETGVATLSPVSTKAVMDDGDTGRRYESPWYGQETGENTLNSEIKIGDSESTAIGIRCSYEVDLHQIALIFPPDQD</sequence>
<dbReference type="Gene3D" id="3.30.200.20">
    <property type="entry name" value="Phosphorylase Kinase, domain 1"/>
    <property type="match status" value="1"/>
</dbReference>
<evidence type="ECO:0000256" key="6">
    <source>
        <dbReference type="SAM" id="Phobius"/>
    </source>
</evidence>
<feature type="transmembrane region" description="Helical" evidence="6">
    <location>
        <begin position="426"/>
        <end position="448"/>
    </location>
</feature>
<gene>
    <name evidence="8" type="primary">prkC_23</name>
    <name evidence="8" type="ORF">Pla100_49500</name>
</gene>
<keyword evidence="3 8" id="KW-0418">Kinase</keyword>
<dbReference type="PROSITE" id="PS00108">
    <property type="entry name" value="PROTEIN_KINASE_ST"/>
    <property type="match status" value="1"/>
</dbReference>
<dbReference type="OrthoDB" id="6111975at2"/>
<feature type="binding site" evidence="5">
    <location>
        <position position="163"/>
    </location>
    <ligand>
        <name>ATP</name>
        <dbReference type="ChEBI" id="CHEBI:30616"/>
    </ligand>
</feature>
<dbReference type="CDD" id="cd14014">
    <property type="entry name" value="STKc_PknB_like"/>
    <property type="match status" value="1"/>
</dbReference>
<dbReference type="Pfam" id="PF00069">
    <property type="entry name" value="Pkinase"/>
    <property type="match status" value="1"/>
</dbReference>
<dbReference type="PROSITE" id="PS00107">
    <property type="entry name" value="PROTEIN_KINASE_ATP"/>
    <property type="match status" value="1"/>
</dbReference>
<dbReference type="GO" id="GO:0005524">
    <property type="term" value="F:ATP binding"/>
    <property type="evidence" value="ECO:0007669"/>
    <property type="project" value="UniProtKB-UniRule"/>
</dbReference>
<dbReference type="PROSITE" id="PS50011">
    <property type="entry name" value="PROTEIN_KINASE_DOM"/>
    <property type="match status" value="1"/>
</dbReference>
<keyword evidence="2 5" id="KW-0547">Nucleotide-binding</keyword>
<keyword evidence="1 8" id="KW-0808">Transferase</keyword>
<dbReference type="SUPFAM" id="SSF56112">
    <property type="entry name" value="Protein kinase-like (PK-like)"/>
    <property type="match status" value="1"/>
</dbReference>
<feature type="transmembrane region" description="Helical" evidence="6">
    <location>
        <begin position="319"/>
        <end position="337"/>
    </location>
</feature>
<dbReference type="PANTHER" id="PTHR43289">
    <property type="entry name" value="MITOGEN-ACTIVATED PROTEIN KINASE KINASE KINASE 20-RELATED"/>
    <property type="match status" value="1"/>
</dbReference>
<organism evidence="8 9">
    <name type="scientific">Neorhodopirellula pilleata</name>
    <dbReference type="NCBI Taxonomy" id="2714738"/>
    <lineage>
        <taxon>Bacteria</taxon>
        <taxon>Pseudomonadati</taxon>
        <taxon>Planctomycetota</taxon>
        <taxon>Planctomycetia</taxon>
        <taxon>Pirellulales</taxon>
        <taxon>Pirellulaceae</taxon>
        <taxon>Neorhodopirellula</taxon>
    </lineage>
</organism>
<dbReference type="PANTHER" id="PTHR43289:SF6">
    <property type="entry name" value="SERINE_THREONINE-PROTEIN KINASE NEKL-3"/>
    <property type="match status" value="1"/>
</dbReference>
<protein>
    <submittedName>
        <fullName evidence="8">Serine/threonine-protein kinase PrkC</fullName>
        <ecNumber evidence="8">2.7.11.1</ecNumber>
    </submittedName>
</protein>
<evidence type="ECO:0000256" key="4">
    <source>
        <dbReference type="ARBA" id="ARBA00022840"/>
    </source>
</evidence>
<dbReference type="EMBL" id="SJPM01000013">
    <property type="protein sequence ID" value="TWT91910.1"/>
    <property type="molecule type" value="Genomic_DNA"/>
</dbReference>
<dbReference type="SMART" id="SM00220">
    <property type="entry name" value="S_TKc"/>
    <property type="match status" value="1"/>
</dbReference>
<dbReference type="AlphaFoldDB" id="A0A5C5ZXM4"/>
<reference evidence="8 9" key="1">
    <citation type="submission" date="2019-02" db="EMBL/GenBank/DDBJ databases">
        <title>Deep-cultivation of Planctomycetes and their phenomic and genomic characterization uncovers novel biology.</title>
        <authorList>
            <person name="Wiegand S."/>
            <person name="Jogler M."/>
            <person name="Boedeker C."/>
            <person name="Pinto D."/>
            <person name="Vollmers J."/>
            <person name="Rivas-Marin E."/>
            <person name="Kohn T."/>
            <person name="Peeters S.H."/>
            <person name="Heuer A."/>
            <person name="Rast P."/>
            <person name="Oberbeckmann S."/>
            <person name="Bunk B."/>
            <person name="Jeske O."/>
            <person name="Meyerdierks A."/>
            <person name="Storesund J.E."/>
            <person name="Kallscheuer N."/>
            <person name="Luecker S."/>
            <person name="Lage O.M."/>
            <person name="Pohl T."/>
            <person name="Merkel B.J."/>
            <person name="Hornburger P."/>
            <person name="Mueller R.-W."/>
            <person name="Bruemmer F."/>
            <person name="Labrenz M."/>
            <person name="Spormann A.M."/>
            <person name="Op Den Camp H."/>
            <person name="Overmann J."/>
            <person name="Amann R."/>
            <person name="Jetten M.S.M."/>
            <person name="Mascher T."/>
            <person name="Medema M.H."/>
            <person name="Devos D.P."/>
            <person name="Kaster A.-K."/>
            <person name="Ovreas L."/>
            <person name="Rohde M."/>
            <person name="Galperin M.Y."/>
            <person name="Jogler C."/>
        </authorList>
    </citation>
    <scope>NUCLEOTIDE SEQUENCE [LARGE SCALE GENOMIC DNA]</scope>
    <source>
        <strain evidence="8 9">Pla100</strain>
    </source>
</reference>
<dbReference type="GO" id="GO:0004674">
    <property type="term" value="F:protein serine/threonine kinase activity"/>
    <property type="evidence" value="ECO:0007669"/>
    <property type="project" value="UniProtKB-EC"/>
</dbReference>
<keyword evidence="6" id="KW-1133">Transmembrane helix</keyword>
<evidence type="ECO:0000313" key="8">
    <source>
        <dbReference type="EMBL" id="TWT91910.1"/>
    </source>
</evidence>
<dbReference type="InterPro" id="IPR000719">
    <property type="entry name" value="Prot_kinase_dom"/>
</dbReference>
<feature type="domain" description="Protein kinase" evidence="7">
    <location>
        <begin position="134"/>
        <end position="398"/>
    </location>
</feature>
<dbReference type="Proteomes" id="UP000316213">
    <property type="component" value="Unassembled WGS sequence"/>
</dbReference>
<evidence type="ECO:0000256" key="2">
    <source>
        <dbReference type="ARBA" id="ARBA00022741"/>
    </source>
</evidence>
<comment type="caution">
    <text evidence="8">The sequence shown here is derived from an EMBL/GenBank/DDBJ whole genome shotgun (WGS) entry which is preliminary data.</text>
</comment>
<dbReference type="RefSeq" id="WP_146580879.1">
    <property type="nucleotide sequence ID" value="NZ_SJPM01000013.1"/>
</dbReference>
<evidence type="ECO:0000313" key="9">
    <source>
        <dbReference type="Proteomes" id="UP000316213"/>
    </source>
</evidence>
<evidence type="ECO:0000256" key="5">
    <source>
        <dbReference type="PROSITE-ProRule" id="PRU10141"/>
    </source>
</evidence>